<organism evidence="2 3">
    <name type="scientific">Erinaceus europaeus</name>
    <name type="common">Western European hedgehog</name>
    <dbReference type="NCBI Taxonomy" id="9365"/>
    <lineage>
        <taxon>Eukaryota</taxon>
        <taxon>Metazoa</taxon>
        <taxon>Chordata</taxon>
        <taxon>Craniata</taxon>
        <taxon>Vertebrata</taxon>
        <taxon>Euteleostomi</taxon>
        <taxon>Mammalia</taxon>
        <taxon>Eutheria</taxon>
        <taxon>Laurasiatheria</taxon>
        <taxon>Eulipotyphla</taxon>
        <taxon>Erinaceidae</taxon>
        <taxon>Erinaceinae</taxon>
        <taxon>Erinaceus</taxon>
    </lineage>
</organism>
<dbReference type="InterPro" id="IPR040091">
    <property type="entry name" value="LRRC56"/>
</dbReference>
<name>A0ABM3W5J5_ERIEU</name>
<feature type="compositionally biased region" description="Polar residues" evidence="1">
    <location>
        <begin position="446"/>
        <end position="456"/>
    </location>
</feature>
<reference evidence="3" key="1">
    <citation type="submission" date="2025-08" db="UniProtKB">
        <authorList>
            <consortium name="RefSeq"/>
        </authorList>
    </citation>
    <scope>IDENTIFICATION</scope>
</reference>
<evidence type="ECO:0000313" key="2">
    <source>
        <dbReference type="Proteomes" id="UP001652624"/>
    </source>
</evidence>
<dbReference type="InterPro" id="IPR001611">
    <property type="entry name" value="Leu-rich_rpt"/>
</dbReference>
<feature type="region of interest" description="Disordered" evidence="1">
    <location>
        <begin position="349"/>
        <end position="511"/>
    </location>
</feature>
<dbReference type="SUPFAM" id="SSF52058">
    <property type="entry name" value="L domain-like"/>
    <property type="match status" value="1"/>
</dbReference>
<accession>A0ABM3W5J5</accession>
<feature type="region of interest" description="Disordered" evidence="1">
    <location>
        <begin position="547"/>
        <end position="577"/>
    </location>
</feature>
<feature type="region of interest" description="Disordered" evidence="1">
    <location>
        <begin position="35"/>
        <end position="59"/>
    </location>
</feature>
<evidence type="ECO:0000256" key="1">
    <source>
        <dbReference type="SAM" id="MobiDB-lite"/>
    </source>
</evidence>
<evidence type="ECO:0000313" key="3">
    <source>
        <dbReference type="RefSeq" id="XP_060031858.1"/>
    </source>
</evidence>
<dbReference type="RefSeq" id="XP_060031858.1">
    <property type="nucleotide sequence ID" value="XM_060175875.1"/>
</dbReference>
<sequence>MSDPCWEKAAACRRLENGPGQSRRPGTASVRVWELSGQGQRNPCPQSRDPGDHRGDHGESLLEECLSPTRLIWGFTDTPRPSRPCQALSLVCGGTWQALARGDDLALVRTLEMTVDTRENSLGSFALHLPSLRELKLNGSRLGSVRDLGTSLGRLQVLWVARCGLRDLDGIGSLPALKELYASYNDIAELSPLCQLEALEALDLEGNSVEDLGQVQYLRLCPRLAALTLDGNPVSLQPGPAHQCGASLPPPQGPGDCSYRVELRRLLPQLRVLDDVPAAHTGCPGPLELGRDRLLVKEAIKACGLDGHYAGLDAPRGAPLQRPAPPPSPLEPQSWAPWLWPLSQGLHSKDQVAEDDTSNLTHGASRVLCGNPTRGLWERRQQSQARVSREPSPHWPEALTSVSTGDLDPAVGPELPAGTPLPALREPCLGQVHPTPLSAGPARYPGSQQPGASVLQSPRRGPKEKETARATTSPSPPRLTPEPSGTPSCALTPSPPRLPMPPGLGSSSRGPLQLQFRGRRLRALGSLGPGLGQGLAAVATLRALALGSDPEPGPDPAARPPGLGCMPHLNPITPAHR</sequence>
<dbReference type="Gene3D" id="3.80.10.10">
    <property type="entry name" value="Ribonuclease Inhibitor"/>
    <property type="match status" value="1"/>
</dbReference>
<dbReference type="PANTHER" id="PTHR22708">
    <property type="entry name" value="LEUCINE-RICH REPEAT-CONTAINING PROTEIN 56"/>
    <property type="match status" value="1"/>
</dbReference>
<dbReference type="GeneID" id="103125741"/>
<gene>
    <name evidence="3" type="primary">LRRC56</name>
</gene>
<feature type="region of interest" description="Disordered" evidence="1">
    <location>
        <begin position="314"/>
        <end position="336"/>
    </location>
</feature>
<feature type="compositionally biased region" description="Pro residues" evidence="1">
    <location>
        <begin position="493"/>
        <end position="502"/>
    </location>
</feature>
<protein>
    <submittedName>
        <fullName evidence="3">Leucine-rich repeat-containing protein 56 isoform X1</fullName>
    </submittedName>
</protein>
<dbReference type="PROSITE" id="PS51450">
    <property type="entry name" value="LRR"/>
    <property type="match status" value="1"/>
</dbReference>
<keyword evidence="2" id="KW-1185">Reference proteome</keyword>
<dbReference type="Proteomes" id="UP001652624">
    <property type="component" value="Chromosome 17"/>
</dbReference>
<feature type="compositionally biased region" description="Basic and acidic residues" evidence="1">
    <location>
        <begin position="376"/>
        <end position="392"/>
    </location>
</feature>
<dbReference type="PANTHER" id="PTHR22708:SF0">
    <property type="entry name" value="LEUCINE-RICH REPEAT-CONTAINING PROTEIN 56"/>
    <property type="match status" value="1"/>
</dbReference>
<dbReference type="InterPro" id="IPR032675">
    <property type="entry name" value="LRR_dom_sf"/>
</dbReference>
<proteinExistence type="predicted"/>
<feature type="compositionally biased region" description="Basic and acidic residues" evidence="1">
    <location>
        <begin position="49"/>
        <end position="59"/>
    </location>
</feature>